<dbReference type="InterPro" id="IPR001647">
    <property type="entry name" value="HTH_TetR"/>
</dbReference>
<dbReference type="PROSITE" id="PS50977">
    <property type="entry name" value="HTH_TETR_2"/>
    <property type="match status" value="1"/>
</dbReference>
<gene>
    <name evidence="6" type="ORF">ACFPBZ_21570</name>
</gene>
<keyword evidence="2 4" id="KW-0238">DNA-binding</keyword>
<dbReference type="Gene3D" id="1.10.10.60">
    <property type="entry name" value="Homeodomain-like"/>
    <property type="match status" value="1"/>
</dbReference>
<dbReference type="EMBL" id="JBHSIV010000027">
    <property type="protein sequence ID" value="MFC5064827.1"/>
    <property type="molecule type" value="Genomic_DNA"/>
</dbReference>
<accession>A0ABV9YT77</accession>
<keyword evidence="1" id="KW-0805">Transcription regulation</keyword>
<dbReference type="RefSeq" id="WP_378038171.1">
    <property type="nucleotide sequence ID" value="NZ_JBHSIV010000027.1"/>
</dbReference>
<evidence type="ECO:0000313" key="6">
    <source>
        <dbReference type="EMBL" id="MFC5064827.1"/>
    </source>
</evidence>
<protein>
    <submittedName>
        <fullName evidence="6">TetR/AcrR family transcriptional regulator</fullName>
    </submittedName>
</protein>
<sequence>MKVSRRQADRNRDAVLRAASAMFRERGVEATSVAEIYHRVGLTHGGLYAQFPGGKETLAAEAIGHAFVERRDAWEDLARTHSPAECLRVIVENYVSAAHRDDPATGCPTPSIGAEAGRHDGPVRAAYTGGVRELLDSLSHVAPGDSEPERRTAALRILSTLTGAMLISRAVDDPALADEILGAIDPAIT</sequence>
<comment type="caution">
    <text evidence="6">The sequence shown here is derived from an EMBL/GenBank/DDBJ whole genome shotgun (WGS) entry which is preliminary data.</text>
</comment>
<reference evidence="7" key="1">
    <citation type="journal article" date="2019" name="Int. J. Syst. Evol. Microbiol.">
        <title>The Global Catalogue of Microorganisms (GCM) 10K type strain sequencing project: providing services to taxonomists for standard genome sequencing and annotation.</title>
        <authorList>
            <consortium name="The Broad Institute Genomics Platform"/>
            <consortium name="The Broad Institute Genome Sequencing Center for Infectious Disease"/>
            <person name="Wu L."/>
            <person name="Ma J."/>
        </authorList>
    </citation>
    <scope>NUCLEOTIDE SEQUENCE [LARGE SCALE GENOMIC DNA]</scope>
    <source>
        <strain evidence="7">CGMCC 4.7093</strain>
    </source>
</reference>
<dbReference type="SUPFAM" id="SSF46689">
    <property type="entry name" value="Homeodomain-like"/>
    <property type="match status" value="1"/>
</dbReference>
<evidence type="ECO:0000256" key="1">
    <source>
        <dbReference type="ARBA" id="ARBA00023015"/>
    </source>
</evidence>
<proteinExistence type="predicted"/>
<feature type="DNA-binding region" description="H-T-H motif" evidence="4">
    <location>
        <begin position="32"/>
        <end position="51"/>
    </location>
</feature>
<evidence type="ECO:0000256" key="2">
    <source>
        <dbReference type="ARBA" id="ARBA00023125"/>
    </source>
</evidence>
<keyword evidence="3" id="KW-0804">Transcription</keyword>
<dbReference type="Pfam" id="PF00440">
    <property type="entry name" value="TetR_N"/>
    <property type="match status" value="1"/>
</dbReference>
<evidence type="ECO:0000256" key="4">
    <source>
        <dbReference type="PROSITE-ProRule" id="PRU00335"/>
    </source>
</evidence>
<dbReference type="InterPro" id="IPR009057">
    <property type="entry name" value="Homeodomain-like_sf"/>
</dbReference>
<organism evidence="6 7">
    <name type="scientific">Actinomycetospora atypica</name>
    <dbReference type="NCBI Taxonomy" id="1290095"/>
    <lineage>
        <taxon>Bacteria</taxon>
        <taxon>Bacillati</taxon>
        <taxon>Actinomycetota</taxon>
        <taxon>Actinomycetes</taxon>
        <taxon>Pseudonocardiales</taxon>
        <taxon>Pseudonocardiaceae</taxon>
        <taxon>Actinomycetospora</taxon>
    </lineage>
</organism>
<feature type="domain" description="HTH tetR-type" evidence="5">
    <location>
        <begin position="9"/>
        <end position="69"/>
    </location>
</feature>
<dbReference type="InterPro" id="IPR036271">
    <property type="entry name" value="Tet_transcr_reg_TetR-rel_C_sf"/>
</dbReference>
<dbReference type="PANTHER" id="PTHR47506:SF7">
    <property type="entry name" value="TRANSCRIPTIONAL REGULATORY PROTEIN"/>
    <property type="match status" value="1"/>
</dbReference>
<evidence type="ECO:0000256" key="3">
    <source>
        <dbReference type="ARBA" id="ARBA00023163"/>
    </source>
</evidence>
<dbReference type="Pfam" id="PF16925">
    <property type="entry name" value="TetR_C_13"/>
    <property type="match status" value="1"/>
</dbReference>
<dbReference type="InterPro" id="IPR011075">
    <property type="entry name" value="TetR_C"/>
</dbReference>
<name>A0ABV9YT77_9PSEU</name>
<evidence type="ECO:0000259" key="5">
    <source>
        <dbReference type="PROSITE" id="PS50977"/>
    </source>
</evidence>
<keyword evidence="7" id="KW-1185">Reference proteome</keyword>
<dbReference type="Gene3D" id="1.10.357.10">
    <property type="entry name" value="Tetracycline Repressor, domain 2"/>
    <property type="match status" value="1"/>
</dbReference>
<dbReference type="Proteomes" id="UP001595947">
    <property type="component" value="Unassembled WGS sequence"/>
</dbReference>
<dbReference type="SUPFAM" id="SSF48498">
    <property type="entry name" value="Tetracyclin repressor-like, C-terminal domain"/>
    <property type="match status" value="1"/>
</dbReference>
<evidence type="ECO:0000313" key="7">
    <source>
        <dbReference type="Proteomes" id="UP001595947"/>
    </source>
</evidence>
<dbReference type="PANTHER" id="PTHR47506">
    <property type="entry name" value="TRANSCRIPTIONAL REGULATORY PROTEIN"/>
    <property type="match status" value="1"/>
</dbReference>